<organism evidence="1 2">
    <name type="scientific">Aporhodopirellula aestuarii</name>
    <dbReference type="NCBI Taxonomy" id="2950107"/>
    <lineage>
        <taxon>Bacteria</taxon>
        <taxon>Pseudomonadati</taxon>
        <taxon>Planctomycetota</taxon>
        <taxon>Planctomycetia</taxon>
        <taxon>Pirellulales</taxon>
        <taxon>Pirellulaceae</taxon>
        <taxon>Aporhodopirellula</taxon>
    </lineage>
</organism>
<evidence type="ECO:0000313" key="2">
    <source>
        <dbReference type="Proteomes" id="UP001202961"/>
    </source>
</evidence>
<dbReference type="Proteomes" id="UP001202961">
    <property type="component" value="Unassembled WGS sequence"/>
</dbReference>
<sequence>MDETLDIIIGKGGTARMVYHEAFDARCLGHPTIRRGSEVEPTADGRWTADLARVGGPRLGPFTLRSQAITAEVDWLRRFWLERDVSNFNINPNPGEVP</sequence>
<dbReference type="EMBL" id="JAMQBK010000021">
    <property type="protein sequence ID" value="MCM2370387.1"/>
    <property type="molecule type" value="Genomic_DNA"/>
</dbReference>
<gene>
    <name evidence="1" type="ORF">NB063_07090</name>
</gene>
<keyword evidence="2" id="KW-1185">Reference proteome</keyword>
<name>A0ABT0U0I9_9BACT</name>
<accession>A0ABT0U0I9</accession>
<comment type="caution">
    <text evidence="1">The sequence shown here is derived from an EMBL/GenBank/DDBJ whole genome shotgun (WGS) entry which is preliminary data.</text>
</comment>
<reference evidence="1 2" key="1">
    <citation type="journal article" date="2022" name="Syst. Appl. Microbiol.">
        <title>Rhodopirellula aestuarii sp. nov., a novel member of the genus Rhodopirellula isolated from brackish sediments collected in the Tagus River estuary, Portugal.</title>
        <authorList>
            <person name="Vitorino I.R."/>
            <person name="Klimek D."/>
            <person name="Calusinska M."/>
            <person name="Lobo-da-Cunha A."/>
            <person name="Vasconcelos V."/>
            <person name="Lage O.M."/>
        </authorList>
    </citation>
    <scope>NUCLEOTIDE SEQUENCE [LARGE SCALE GENOMIC DNA]</scope>
    <source>
        <strain evidence="1 2">ICT_H3.1</strain>
    </source>
</reference>
<proteinExistence type="predicted"/>
<dbReference type="RefSeq" id="WP_250928055.1">
    <property type="nucleotide sequence ID" value="NZ_JAMQBK010000021.1"/>
</dbReference>
<evidence type="ECO:0000313" key="1">
    <source>
        <dbReference type="EMBL" id="MCM2370387.1"/>
    </source>
</evidence>
<protein>
    <submittedName>
        <fullName evidence="1">Uncharacterized protein</fullName>
    </submittedName>
</protein>